<sequence length="253" mass="29125">MKASAFIIVESGSPFEKGAFISLNHSKMIIGRKGNNWLPDISFNNIFVSRKHFSIYIENGMYFIKDLNSKHGTLVNNQRLVPHEGFMLKDSDKISIANNLIRLSFSSSSIEQIADIVPTVQMCNLINDLALDPLKQELSVQGHSYLFSEKEYKCIELLLTRTNQFVPIEELKKCVWTERVQLDEQLPDVGSDEVNALIYRIRKKTQDIIQIENIRGKGYILSFNNLRVNSASIGREKRGYHQSEMENNYTYRI</sequence>
<dbReference type="Pfam" id="PF00486">
    <property type="entry name" value="Trans_reg_C"/>
    <property type="match status" value="1"/>
</dbReference>
<accession>A0ABV5WDN2</accession>
<dbReference type="Pfam" id="PF00498">
    <property type="entry name" value="FHA"/>
    <property type="match status" value="1"/>
</dbReference>
<dbReference type="InterPro" id="IPR036388">
    <property type="entry name" value="WH-like_DNA-bd_sf"/>
</dbReference>
<evidence type="ECO:0000256" key="2">
    <source>
        <dbReference type="ARBA" id="ARBA00023125"/>
    </source>
</evidence>
<dbReference type="SUPFAM" id="SSF49879">
    <property type="entry name" value="SMAD/FHA domain"/>
    <property type="match status" value="1"/>
</dbReference>
<keyword evidence="1" id="KW-0805">Transcription regulation</keyword>
<evidence type="ECO:0000259" key="6">
    <source>
        <dbReference type="PROSITE" id="PS51755"/>
    </source>
</evidence>
<keyword evidence="8" id="KW-1185">Reference proteome</keyword>
<keyword evidence="3" id="KW-0804">Transcription</keyword>
<reference evidence="7 8" key="1">
    <citation type="submission" date="2024-09" db="EMBL/GenBank/DDBJ databases">
        <authorList>
            <person name="Sun Q."/>
            <person name="Mori K."/>
        </authorList>
    </citation>
    <scope>NUCLEOTIDE SEQUENCE [LARGE SCALE GENOMIC DNA]</scope>
    <source>
        <strain evidence="7 8">JCM 11201</strain>
    </source>
</reference>
<comment type="caution">
    <text evidence="7">The sequence shown here is derived from an EMBL/GenBank/DDBJ whole genome shotgun (WGS) entry which is preliminary data.</text>
</comment>
<organism evidence="7 8">
    <name type="scientific">Ectobacillus funiculus</name>
    <dbReference type="NCBI Taxonomy" id="137993"/>
    <lineage>
        <taxon>Bacteria</taxon>
        <taxon>Bacillati</taxon>
        <taxon>Bacillota</taxon>
        <taxon>Bacilli</taxon>
        <taxon>Bacillales</taxon>
        <taxon>Bacillaceae</taxon>
        <taxon>Ectobacillus</taxon>
    </lineage>
</organism>
<dbReference type="Gene3D" id="1.10.10.10">
    <property type="entry name" value="Winged helix-like DNA-binding domain superfamily/Winged helix DNA-binding domain"/>
    <property type="match status" value="1"/>
</dbReference>
<dbReference type="PROSITE" id="PS50006">
    <property type="entry name" value="FHA_DOMAIN"/>
    <property type="match status" value="1"/>
</dbReference>
<protein>
    <submittedName>
        <fullName evidence="7">FHA domain-containing protein</fullName>
    </submittedName>
</protein>
<gene>
    <name evidence="7" type="ORF">ACFFMS_09455</name>
</gene>
<dbReference type="SUPFAM" id="SSF46894">
    <property type="entry name" value="C-terminal effector domain of the bipartite response regulators"/>
    <property type="match status" value="1"/>
</dbReference>
<dbReference type="PROSITE" id="PS51755">
    <property type="entry name" value="OMPR_PHOB"/>
    <property type="match status" value="1"/>
</dbReference>
<feature type="domain" description="FHA" evidence="5">
    <location>
        <begin position="28"/>
        <end position="80"/>
    </location>
</feature>
<dbReference type="RefSeq" id="WP_379949008.1">
    <property type="nucleotide sequence ID" value="NZ_JBHMAF010000038.1"/>
</dbReference>
<feature type="domain" description="OmpR/PhoB-type" evidence="6">
    <location>
        <begin position="121"/>
        <end position="223"/>
    </location>
</feature>
<dbReference type="SMART" id="SM00240">
    <property type="entry name" value="FHA"/>
    <property type="match status" value="1"/>
</dbReference>
<evidence type="ECO:0000313" key="8">
    <source>
        <dbReference type="Proteomes" id="UP001589609"/>
    </source>
</evidence>
<dbReference type="SMART" id="SM00862">
    <property type="entry name" value="Trans_reg_C"/>
    <property type="match status" value="1"/>
</dbReference>
<evidence type="ECO:0000256" key="1">
    <source>
        <dbReference type="ARBA" id="ARBA00023015"/>
    </source>
</evidence>
<dbReference type="EMBL" id="JBHMAF010000038">
    <property type="protein sequence ID" value="MFB9758719.1"/>
    <property type="molecule type" value="Genomic_DNA"/>
</dbReference>
<dbReference type="InterPro" id="IPR001867">
    <property type="entry name" value="OmpR/PhoB-type_DNA-bd"/>
</dbReference>
<keyword evidence="2 4" id="KW-0238">DNA-binding</keyword>
<dbReference type="InterPro" id="IPR016032">
    <property type="entry name" value="Sig_transdc_resp-reg_C-effctor"/>
</dbReference>
<name>A0ABV5WDN2_9BACI</name>
<feature type="DNA-binding region" description="OmpR/PhoB-type" evidence="4">
    <location>
        <begin position="121"/>
        <end position="223"/>
    </location>
</feature>
<evidence type="ECO:0000313" key="7">
    <source>
        <dbReference type="EMBL" id="MFB9758719.1"/>
    </source>
</evidence>
<dbReference type="Gene3D" id="2.60.200.20">
    <property type="match status" value="1"/>
</dbReference>
<dbReference type="InterPro" id="IPR000253">
    <property type="entry name" value="FHA_dom"/>
</dbReference>
<dbReference type="InterPro" id="IPR008984">
    <property type="entry name" value="SMAD_FHA_dom_sf"/>
</dbReference>
<dbReference type="CDD" id="cd00060">
    <property type="entry name" value="FHA"/>
    <property type="match status" value="1"/>
</dbReference>
<evidence type="ECO:0000259" key="5">
    <source>
        <dbReference type="PROSITE" id="PS50006"/>
    </source>
</evidence>
<dbReference type="CDD" id="cd00383">
    <property type="entry name" value="trans_reg_C"/>
    <property type="match status" value="1"/>
</dbReference>
<evidence type="ECO:0000256" key="4">
    <source>
        <dbReference type="PROSITE-ProRule" id="PRU01091"/>
    </source>
</evidence>
<evidence type="ECO:0000256" key="3">
    <source>
        <dbReference type="ARBA" id="ARBA00023163"/>
    </source>
</evidence>
<proteinExistence type="predicted"/>
<dbReference type="Proteomes" id="UP001589609">
    <property type="component" value="Unassembled WGS sequence"/>
</dbReference>